<dbReference type="PROSITE" id="PS00094">
    <property type="entry name" value="C5_MTASE_1"/>
    <property type="match status" value="1"/>
</dbReference>
<dbReference type="SUPFAM" id="SSF53335">
    <property type="entry name" value="S-adenosyl-L-methionine-dependent methyltransferases"/>
    <property type="match status" value="1"/>
</dbReference>
<dbReference type="InterPro" id="IPR018117">
    <property type="entry name" value="C5_DNA_meth_AS"/>
</dbReference>
<dbReference type="PANTHER" id="PTHR23068">
    <property type="entry name" value="DNA CYTOSINE-5- -METHYLTRANSFERASE 3-RELATED"/>
    <property type="match status" value="1"/>
</dbReference>
<gene>
    <name evidence="6" type="ORF">NEZAVI_LOCUS4409</name>
</gene>
<dbReference type="Gene3D" id="2.20.70.90">
    <property type="match status" value="1"/>
</dbReference>
<dbReference type="GO" id="GO:0032259">
    <property type="term" value="P:methylation"/>
    <property type="evidence" value="ECO:0007669"/>
    <property type="project" value="UniProtKB-KW"/>
</dbReference>
<keyword evidence="2 5" id="KW-0489">Methyltransferase</keyword>
<protein>
    <recommendedName>
        <fullName evidence="1">DNA (cytosine-5-)-methyltransferase</fullName>
        <ecNumber evidence="1">2.1.1.37</ecNumber>
    </recommendedName>
</protein>
<name>A0A9P0H1F2_NEZVI</name>
<dbReference type="InterPro" id="IPR050390">
    <property type="entry name" value="C5-Methyltransferase"/>
</dbReference>
<evidence type="ECO:0000256" key="5">
    <source>
        <dbReference type="PROSITE-ProRule" id="PRU01016"/>
    </source>
</evidence>
<dbReference type="EC" id="2.1.1.37" evidence="1"/>
<dbReference type="Proteomes" id="UP001152798">
    <property type="component" value="Chromosome 2"/>
</dbReference>
<evidence type="ECO:0000256" key="2">
    <source>
        <dbReference type="ARBA" id="ARBA00022603"/>
    </source>
</evidence>
<comment type="similarity">
    <text evidence="5">Belongs to the class I-like SAM-binding methyltransferase superfamily. C5-methyltransferase family.</text>
</comment>
<accession>A0A9P0H1F2</accession>
<evidence type="ECO:0000313" key="6">
    <source>
        <dbReference type="EMBL" id="CAH1393793.1"/>
    </source>
</evidence>
<dbReference type="PROSITE" id="PS51679">
    <property type="entry name" value="SAM_MT_C5"/>
    <property type="match status" value="1"/>
</dbReference>
<reference evidence="6" key="1">
    <citation type="submission" date="2022-01" db="EMBL/GenBank/DDBJ databases">
        <authorList>
            <person name="King R."/>
        </authorList>
    </citation>
    <scope>NUCLEOTIDE SEQUENCE</scope>
</reference>
<dbReference type="AlphaFoldDB" id="A0A9P0H1F2"/>
<evidence type="ECO:0000256" key="3">
    <source>
        <dbReference type="ARBA" id="ARBA00022679"/>
    </source>
</evidence>
<dbReference type="InterPro" id="IPR001525">
    <property type="entry name" value="C5_MeTfrase"/>
</dbReference>
<evidence type="ECO:0000256" key="1">
    <source>
        <dbReference type="ARBA" id="ARBA00011975"/>
    </source>
</evidence>
<keyword evidence="3 5" id="KW-0808">Transferase</keyword>
<dbReference type="GO" id="GO:0003886">
    <property type="term" value="F:DNA (cytosine-5-)-methyltransferase activity"/>
    <property type="evidence" value="ECO:0007669"/>
    <property type="project" value="UniProtKB-EC"/>
</dbReference>
<dbReference type="GO" id="GO:0005634">
    <property type="term" value="C:nucleus"/>
    <property type="evidence" value="ECO:0007669"/>
    <property type="project" value="TreeGrafter"/>
</dbReference>
<dbReference type="InterPro" id="IPR029063">
    <property type="entry name" value="SAM-dependent_MTases_sf"/>
</dbReference>
<keyword evidence="7" id="KW-1185">Reference proteome</keyword>
<keyword evidence="4 5" id="KW-0949">S-adenosyl-L-methionine</keyword>
<proteinExistence type="inferred from homology"/>
<feature type="active site" evidence="5">
    <location>
        <position position="82"/>
    </location>
</feature>
<dbReference type="PANTHER" id="PTHR23068:SF25">
    <property type="entry name" value="DNA (CYTOSINE-5)-METHYLTRANSFERASE DRM2"/>
    <property type="match status" value="1"/>
</dbReference>
<dbReference type="Pfam" id="PF00145">
    <property type="entry name" value="DNA_methylase"/>
    <property type="match status" value="1"/>
</dbReference>
<evidence type="ECO:0000256" key="4">
    <source>
        <dbReference type="ARBA" id="ARBA00022691"/>
    </source>
</evidence>
<evidence type="ECO:0000313" key="7">
    <source>
        <dbReference type="Proteomes" id="UP001152798"/>
    </source>
</evidence>
<sequence>MTRKPLRVLSLFDGISAGYVALQEAGLAIEKYFASEIDEDAIRISKINSKGGICHLGGVEQIDENVIRAIGPIDLLIGGSPCVDLSLVNPARKGLFDSQGTGHLFFEYIRILHLVRMEYKNVIFLFENTAAMPEIFKDTISHFLECDPIKINSKAFSPQIRARYFWGNIPNMKLLKKKVDTTNIKLANFISPFCNRVAIVEKIRTITTNSNSLSQGKERIPAVMMEGEYNNLWITEIERIFGFATHYTDVGNISLRKRLLLLGNSWSVATVKEIFYSLRNHFCTT</sequence>
<dbReference type="Gene3D" id="3.40.50.150">
    <property type="entry name" value="Vaccinia Virus protein VP39"/>
    <property type="match status" value="1"/>
</dbReference>
<organism evidence="6 7">
    <name type="scientific">Nezara viridula</name>
    <name type="common">Southern green stink bug</name>
    <name type="synonym">Cimex viridulus</name>
    <dbReference type="NCBI Taxonomy" id="85310"/>
    <lineage>
        <taxon>Eukaryota</taxon>
        <taxon>Metazoa</taxon>
        <taxon>Ecdysozoa</taxon>
        <taxon>Arthropoda</taxon>
        <taxon>Hexapoda</taxon>
        <taxon>Insecta</taxon>
        <taxon>Pterygota</taxon>
        <taxon>Neoptera</taxon>
        <taxon>Paraneoptera</taxon>
        <taxon>Hemiptera</taxon>
        <taxon>Heteroptera</taxon>
        <taxon>Panheteroptera</taxon>
        <taxon>Pentatomomorpha</taxon>
        <taxon>Pentatomoidea</taxon>
        <taxon>Pentatomidae</taxon>
        <taxon>Pentatominae</taxon>
        <taxon>Nezara</taxon>
    </lineage>
</organism>
<dbReference type="OrthoDB" id="641149at2759"/>
<dbReference type="EMBL" id="OV725078">
    <property type="protein sequence ID" value="CAH1393793.1"/>
    <property type="molecule type" value="Genomic_DNA"/>
</dbReference>